<keyword evidence="4" id="KW-1185">Reference proteome</keyword>
<dbReference type="Gene3D" id="1.10.260.40">
    <property type="entry name" value="lambda repressor-like DNA-binding domains"/>
    <property type="match status" value="1"/>
</dbReference>
<dbReference type="SUPFAM" id="SSF47413">
    <property type="entry name" value="lambda repressor-like DNA-binding domains"/>
    <property type="match status" value="1"/>
</dbReference>
<evidence type="ECO:0000256" key="1">
    <source>
        <dbReference type="ARBA" id="ARBA00023125"/>
    </source>
</evidence>
<evidence type="ECO:0000313" key="4">
    <source>
        <dbReference type="Proteomes" id="UP000284277"/>
    </source>
</evidence>
<dbReference type="InterPro" id="IPR001387">
    <property type="entry name" value="Cro/C1-type_HTH"/>
</dbReference>
<dbReference type="InterPro" id="IPR010982">
    <property type="entry name" value="Lambda_DNA-bd_dom_sf"/>
</dbReference>
<protein>
    <recommendedName>
        <fullName evidence="2">HTH cro/C1-type domain-containing protein</fullName>
    </recommendedName>
</protein>
<evidence type="ECO:0000259" key="2">
    <source>
        <dbReference type="PROSITE" id="PS50943"/>
    </source>
</evidence>
<organism evidence="3 4">
    <name type="scientific">Lacrimispora algidixylanolytica</name>
    <dbReference type="NCBI Taxonomy" id="94868"/>
    <lineage>
        <taxon>Bacteria</taxon>
        <taxon>Bacillati</taxon>
        <taxon>Bacillota</taxon>
        <taxon>Clostridia</taxon>
        <taxon>Lachnospirales</taxon>
        <taxon>Lachnospiraceae</taxon>
        <taxon>Lacrimispora</taxon>
    </lineage>
</organism>
<comment type="caution">
    <text evidence="3">The sequence shown here is derived from an EMBL/GenBank/DDBJ whole genome shotgun (WGS) entry which is preliminary data.</text>
</comment>
<accession>A0A419T5R7</accession>
<dbReference type="OrthoDB" id="9812239at2"/>
<name>A0A419T5R7_9FIRM</name>
<keyword evidence="1" id="KW-0238">DNA-binding</keyword>
<dbReference type="CDD" id="cd00093">
    <property type="entry name" value="HTH_XRE"/>
    <property type="match status" value="1"/>
</dbReference>
<dbReference type="PANTHER" id="PTHR46558:SF11">
    <property type="entry name" value="HTH-TYPE TRANSCRIPTIONAL REGULATOR XRE"/>
    <property type="match status" value="1"/>
</dbReference>
<dbReference type="Proteomes" id="UP000284277">
    <property type="component" value="Unassembled WGS sequence"/>
</dbReference>
<feature type="domain" description="HTH cro/C1-type" evidence="2">
    <location>
        <begin position="6"/>
        <end position="60"/>
    </location>
</feature>
<dbReference type="AlphaFoldDB" id="A0A419T5R7"/>
<dbReference type="Pfam" id="PF01381">
    <property type="entry name" value="HTH_3"/>
    <property type="match status" value="1"/>
</dbReference>
<dbReference type="GO" id="GO:0003677">
    <property type="term" value="F:DNA binding"/>
    <property type="evidence" value="ECO:0007669"/>
    <property type="project" value="UniProtKB-KW"/>
</dbReference>
<dbReference type="RefSeq" id="WP_158585006.1">
    <property type="nucleotide sequence ID" value="NZ_MCIA01000009.1"/>
</dbReference>
<dbReference type="EMBL" id="MCIA01000009">
    <property type="protein sequence ID" value="RKD32880.1"/>
    <property type="molecule type" value="Genomic_DNA"/>
</dbReference>
<dbReference type="SMART" id="SM00530">
    <property type="entry name" value="HTH_XRE"/>
    <property type="match status" value="1"/>
</dbReference>
<gene>
    <name evidence="3" type="ORF">BET01_16725</name>
</gene>
<proteinExistence type="predicted"/>
<sequence length="213" mass="25115">MIGKRIKTLREERHFSQEKLATELGVSRMTINNYENEKRAPDIEFARQMADYFSVTVEFLMGRTEYRYKRDEVISLKRSETLFRIMEKLPQPEVQEMVSSLIETLEKSVELEMADDIVRVMNHCCVQVRRILYGYENLKEDIAVPVKELKKSSVPEEVIRKAVHYKPRVVYDAAFHATKRIDEELNQCAQVMERKLEKVLEEEIKKPVNATLD</sequence>
<evidence type="ECO:0000313" key="3">
    <source>
        <dbReference type="EMBL" id="RKD32880.1"/>
    </source>
</evidence>
<reference evidence="3 4" key="1">
    <citation type="submission" date="2016-08" db="EMBL/GenBank/DDBJ databases">
        <title>A new outlook on sporulation: Clostridium algidixylanolyticum.</title>
        <authorList>
            <person name="Poppleton D.I."/>
            <person name="Gribaldo S."/>
        </authorList>
    </citation>
    <scope>NUCLEOTIDE SEQUENCE [LARGE SCALE GENOMIC DNA]</scope>
    <source>
        <strain evidence="3 4">SPL73</strain>
    </source>
</reference>
<dbReference type="PANTHER" id="PTHR46558">
    <property type="entry name" value="TRACRIPTIONAL REGULATORY PROTEIN-RELATED-RELATED"/>
    <property type="match status" value="1"/>
</dbReference>
<dbReference type="PROSITE" id="PS50943">
    <property type="entry name" value="HTH_CROC1"/>
    <property type="match status" value="1"/>
</dbReference>